<dbReference type="AlphaFoldDB" id="A0AAP8MCS6"/>
<evidence type="ECO:0000256" key="1">
    <source>
        <dbReference type="SAM" id="SignalP"/>
    </source>
</evidence>
<feature type="chain" id="PRO_5042975327" description="IPTL-CTERM sorting domain-containing protein" evidence="1">
    <location>
        <begin position="23"/>
        <end position="320"/>
    </location>
</feature>
<sequence length="320" mass="32046">MQITLKHVAVLALTLCPISAAATCDVTGATPEGGQVVACDGAEPNGFDGTLFRDTLTILPGASINRAIAEDTIVLGAGNDSLTMAGGEVSSLDDDCIGLGDDADTAVLQEGTLQCGDDGVDAGDASTVAGGNQIELRGVTIVSGGDGIDANGGDDTIIMSAGSITVTGTRFRDYGIAAEGGNDSIILSGGSITVPATSGAAVSGGNGSDRVDIAGPIALNSIINGDEESGDDGGTDILRFSLRLPRLQADLARQALSAANPAAGSVDIDGQTYRWANFEHIEVAISEAAVPVPVNSIGSLFALLVFCGLLGTHHIGRHKT</sequence>
<accession>A0AAP8MCS6</accession>
<dbReference type="KEGG" id="hja:BST95_02915"/>
<gene>
    <name evidence="2" type="ORF">C0029_11485</name>
</gene>
<evidence type="ECO:0000313" key="3">
    <source>
        <dbReference type="Proteomes" id="UP000235162"/>
    </source>
</evidence>
<keyword evidence="3" id="KW-1185">Reference proteome</keyword>
<feature type="signal peptide" evidence="1">
    <location>
        <begin position="1"/>
        <end position="22"/>
    </location>
</feature>
<keyword evidence="1" id="KW-0732">Signal</keyword>
<reference evidence="2 3" key="1">
    <citation type="submission" date="2018-01" db="EMBL/GenBank/DDBJ databases">
        <title>The draft genome sequence of Halioglobus japonicus S1-36.</title>
        <authorList>
            <person name="Du Z.-J."/>
            <person name="Shi M.-J."/>
        </authorList>
    </citation>
    <scope>NUCLEOTIDE SEQUENCE [LARGE SCALE GENOMIC DNA]</scope>
    <source>
        <strain evidence="2 3">S1-36</strain>
    </source>
</reference>
<dbReference type="Proteomes" id="UP000235162">
    <property type="component" value="Unassembled WGS sequence"/>
</dbReference>
<dbReference type="EMBL" id="PKUR01000003">
    <property type="protein sequence ID" value="PLW85254.1"/>
    <property type="molecule type" value="Genomic_DNA"/>
</dbReference>
<protein>
    <recommendedName>
        <fullName evidence="4">IPTL-CTERM sorting domain-containing protein</fullName>
    </recommendedName>
</protein>
<name>A0AAP8MCS6_9GAMM</name>
<comment type="caution">
    <text evidence="2">The sequence shown here is derived from an EMBL/GenBank/DDBJ whole genome shotgun (WGS) entry which is preliminary data.</text>
</comment>
<evidence type="ECO:0000313" key="2">
    <source>
        <dbReference type="EMBL" id="PLW85254.1"/>
    </source>
</evidence>
<dbReference type="RefSeq" id="WP_084198092.1">
    <property type="nucleotide sequence ID" value="NZ_BMYL01000010.1"/>
</dbReference>
<organism evidence="2 3">
    <name type="scientific">Halioglobus japonicus</name>
    <dbReference type="NCBI Taxonomy" id="930805"/>
    <lineage>
        <taxon>Bacteria</taxon>
        <taxon>Pseudomonadati</taxon>
        <taxon>Pseudomonadota</taxon>
        <taxon>Gammaproteobacteria</taxon>
        <taxon>Cellvibrionales</taxon>
        <taxon>Halieaceae</taxon>
        <taxon>Halioglobus</taxon>
    </lineage>
</organism>
<evidence type="ECO:0008006" key="4">
    <source>
        <dbReference type="Google" id="ProtNLM"/>
    </source>
</evidence>
<proteinExistence type="predicted"/>